<feature type="compositionally biased region" description="Basic and acidic residues" evidence="1">
    <location>
        <begin position="682"/>
        <end position="691"/>
    </location>
</feature>
<feature type="compositionally biased region" description="Basic and acidic residues" evidence="1">
    <location>
        <begin position="366"/>
        <end position="379"/>
    </location>
</feature>
<accession>A0A0L0HJN0</accession>
<dbReference type="RefSeq" id="XP_016609277.1">
    <property type="nucleotide sequence ID" value="XM_016752570.1"/>
</dbReference>
<dbReference type="GeneID" id="27687784"/>
<dbReference type="OrthoDB" id="10389852at2759"/>
<keyword evidence="3" id="KW-1185">Reference proteome</keyword>
<dbReference type="EMBL" id="KQ257455">
    <property type="protein sequence ID" value="KND01238.1"/>
    <property type="molecule type" value="Genomic_DNA"/>
</dbReference>
<dbReference type="Proteomes" id="UP000053201">
    <property type="component" value="Unassembled WGS sequence"/>
</dbReference>
<feature type="compositionally biased region" description="Polar residues" evidence="1">
    <location>
        <begin position="714"/>
        <end position="747"/>
    </location>
</feature>
<feature type="region of interest" description="Disordered" evidence="1">
    <location>
        <begin position="335"/>
        <end position="517"/>
    </location>
</feature>
<dbReference type="AlphaFoldDB" id="A0A0L0HJN0"/>
<reference evidence="2 3" key="1">
    <citation type="submission" date="2009-08" db="EMBL/GenBank/DDBJ databases">
        <title>The Genome Sequence of Spizellomyces punctatus strain DAOM BR117.</title>
        <authorList>
            <consortium name="The Broad Institute Genome Sequencing Platform"/>
            <person name="Russ C."/>
            <person name="Cuomo C."/>
            <person name="Shea T."/>
            <person name="Young S.K."/>
            <person name="Zeng Q."/>
            <person name="Koehrsen M."/>
            <person name="Haas B."/>
            <person name="Borodovsky M."/>
            <person name="Guigo R."/>
            <person name="Alvarado L."/>
            <person name="Berlin A."/>
            <person name="Bochicchio J."/>
            <person name="Borenstein D."/>
            <person name="Chapman S."/>
            <person name="Chen Z."/>
            <person name="Engels R."/>
            <person name="Freedman E."/>
            <person name="Gellesch M."/>
            <person name="Goldberg J."/>
            <person name="Griggs A."/>
            <person name="Gujja S."/>
            <person name="Heiman D."/>
            <person name="Hepburn T."/>
            <person name="Howarth C."/>
            <person name="Jen D."/>
            <person name="Larson L."/>
            <person name="Lewis B."/>
            <person name="Mehta T."/>
            <person name="Park D."/>
            <person name="Pearson M."/>
            <person name="Roberts A."/>
            <person name="Saif S."/>
            <person name="Shenoy N."/>
            <person name="Sisk P."/>
            <person name="Stolte C."/>
            <person name="Sykes S."/>
            <person name="Thomson T."/>
            <person name="Walk T."/>
            <person name="White J."/>
            <person name="Yandava C."/>
            <person name="Burger G."/>
            <person name="Gray M.W."/>
            <person name="Holland P.W.H."/>
            <person name="King N."/>
            <person name="Lang F.B.F."/>
            <person name="Roger A.J."/>
            <person name="Ruiz-Trillo I."/>
            <person name="Lander E."/>
            <person name="Nusbaum C."/>
        </authorList>
    </citation>
    <scope>NUCLEOTIDE SEQUENCE [LARGE SCALE GENOMIC DNA]</scope>
    <source>
        <strain evidence="2 3">DAOM BR117</strain>
    </source>
</reference>
<feature type="region of interest" description="Disordered" evidence="1">
    <location>
        <begin position="70"/>
        <end position="102"/>
    </location>
</feature>
<name>A0A0L0HJN0_SPIPD</name>
<dbReference type="InParanoid" id="A0A0L0HJN0"/>
<feature type="compositionally biased region" description="Basic and acidic residues" evidence="1">
    <location>
        <begin position="456"/>
        <end position="466"/>
    </location>
</feature>
<feature type="compositionally biased region" description="Basic and acidic residues" evidence="1">
    <location>
        <begin position="391"/>
        <end position="403"/>
    </location>
</feature>
<sequence>MPDAASSENTSSTSNGPFFNIDDILGKNSGSDEANFQQLFKPNVRNMAAPVFRPLLRPGLRPASVRTTSLLEQGDQHPSSASQELLSVSKADSEDRSAATIPSSTRKFVPLLRSKGGRAPFRQLAHGATGAYDCTDSPPVERPNSLATSTMLQPQTTITQGQSANMPNVVSSQTSSSSPSLNPKLAHVIVSERRDEPARVLTLPRLEKLRNAINHPMLPKAVLPRLDQRSPFVRRGSADRTGPERVTAKKIDAAAEGKEVLSDNDRMNISSSASTISMGDAVGVRQKNTSAEICGEEKPKGIKRILTPAVPRAILGSIQRPSVRNLPLMHAPPLVSASATTERQISPNPSSTSNAAAAHATVTSGVEHHQAKTVIRERSQSSALLSPSLGEDGHCGSKPKDDDGVSPTDMEVSRDPLPQRPITPQRRWSRSTPMSSREDGAYHSPPATPQTLAAHEQPEQRRERTGNSESDELAAGRAYVPIASYATRGGEQRRTDESRGGMVSNKRIHSGSTMQPPVPQNLFELSQNAVQRANMYAGQFEQLSKEKSLAQSVSLLPSGTQYQRPSTPAIEARDWKTICTTIVGDVLMLVNSGFLITFLYQTQEVEQATRQALDGIEQDNRFTLRQHMELDQIDRTMQILRSEIADQRARILNMACDMLILLRDDELKPPAETRDSKKRKRNEMDEGRDASPLEASHSIPVVMDTAHALKLTPLDSQTGDPGSDHVSSSGEGSEPISNTKDSLQPISTVKHDKQDSDNESVDLM</sequence>
<organism evidence="2 3">
    <name type="scientific">Spizellomyces punctatus (strain DAOM BR117)</name>
    <dbReference type="NCBI Taxonomy" id="645134"/>
    <lineage>
        <taxon>Eukaryota</taxon>
        <taxon>Fungi</taxon>
        <taxon>Fungi incertae sedis</taxon>
        <taxon>Chytridiomycota</taxon>
        <taxon>Chytridiomycota incertae sedis</taxon>
        <taxon>Chytridiomycetes</taxon>
        <taxon>Spizellomycetales</taxon>
        <taxon>Spizellomycetaceae</taxon>
        <taxon>Spizellomyces</taxon>
    </lineage>
</organism>
<protein>
    <submittedName>
        <fullName evidence="2">Uncharacterized protein</fullName>
    </submittedName>
</protein>
<feature type="region of interest" description="Disordered" evidence="1">
    <location>
        <begin position="670"/>
        <end position="764"/>
    </location>
</feature>
<evidence type="ECO:0000313" key="2">
    <source>
        <dbReference type="EMBL" id="KND01238.1"/>
    </source>
</evidence>
<feature type="compositionally biased region" description="Basic and acidic residues" evidence="1">
    <location>
        <begin position="490"/>
        <end position="499"/>
    </location>
</feature>
<evidence type="ECO:0000256" key="1">
    <source>
        <dbReference type="SAM" id="MobiDB-lite"/>
    </source>
</evidence>
<dbReference type="VEuPathDB" id="FungiDB:SPPG_04329"/>
<proteinExistence type="predicted"/>
<gene>
    <name evidence="2" type="ORF">SPPG_04329</name>
</gene>
<feature type="compositionally biased region" description="Low complexity" evidence="1">
    <location>
        <begin position="346"/>
        <end position="364"/>
    </location>
</feature>
<feature type="compositionally biased region" description="Polar residues" evidence="1">
    <location>
        <begin position="70"/>
        <end position="86"/>
    </location>
</feature>
<evidence type="ECO:0000313" key="3">
    <source>
        <dbReference type="Proteomes" id="UP000053201"/>
    </source>
</evidence>